<evidence type="ECO:0000256" key="1">
    <source>
        <dbReference type="ARBA" id="ARBA00004167"/>
    </source>
</evidence>
<gene>
    <name evidence="10" type="ORF">BLS_004016</name>
</gene>
<evidence type="ECO:0000256" key="7">
    <source>
        <dbReference type="ARBA" id="ARBA00023136"/>
    </source>
</evidence>
<feature type="region of interest" description="Disordered" evidence="8">
    <location>
        <begin position="449"/>
        <end position="504"/>
    </location>
</feature>
<dbReference type="InterPro" id="IPR012879">
    <property type="entry name" value="CCDC47"/>
</dbReference>
<evidence type="ECO:0000256" key="8">
    <source>
        <dbReference type="SAM" id="MobiDB-lite"/>
    </source>
</evidence>
<dbReference type="Pfam" id="PF07946">
    <property type="entry name" value="CCDC47"/>
    <property type="match status" value="1"/>
</dbReference>
<comment type="caution">
    <text evidence="10">The sequence shown here is derived from an EMBL/GenBank/DDBJ whole genome shotgun (WGS) entry which is preliminary data.</text>
</comment>
<feature type="compositionally biased region" description="Basic and acidic residues" evidence="8">
    <location>
        <begin position="449"/>
        <end position="472"/>
    </location>
</feature>
<name>A0A8H3YSW6_VENIN</name>
<evidence type="ECO:0000313" key="11">
    <source>
        <dbReference type="Proteomes" id="UP000433883"/>
    </source>
</evidence>
<dbReference type="GO" id="GO:0005509">
    <property type="term" value="F:calcium ion binding"/>
    <property type="evidence" value="ECO:0007669"/>
    <property type="project" value="InterPro"/>
</dbReference>
<evidence type="ECO:0008006" key="12">
    <source>
        <dbReference type="Google" id="ProtNLM"/>
    </source>
</evidence>
<evidence type="ECO:0000256" key="5">
    <source>
        <dbReference type="ARBA" id="ARBA00022989"/>
    </source>
</evidence>
<evidence type="ECO:0000256" key="3">
    <source>
        <dbReference type="ARBA" id="ARBA00022692"/>
    </source>
</evidence>
<dbReference type="Proteomes" id="UP000433883">
    <property type="component" value="Unassembled WGS sequence"/>
</dbReference>
<keyword evidence="3 9" id="KW-0812">Transmembrane</keyword>
<dbReference type="GO" id="GO:0005743">
    <property type="term" value="C:mitochondrial inner membrane"/>
    <property type="evidence" value="ECO:0007669"/>
    <property type="project" value="UniProtKB-SubCell"/>
</dbReference>
<feature type="transmembrane region" description="Helical" evidence="9">
    <location>
        <begin position="145"/>
        <end position="163"/>
    </location>
</feature>
<dbReference type="EMBL" id="WNWQ01000261">
    <property type="protein sequence ID" value="KAE9972460.1"/>
    <property type="molecule type" value="Genomic_DNA"/>
</dbReference>
<evidence type="ECO:0000256" key="6">
    <source>
        <dbReference type="ARBA" id="ARBA00023128"/>
    </source>
</evidence>
<dbReference type="Pfam" id="PF02238">
    <property type="entry name" value="COX7a"/>
    <property type="match status" value="1"/>
</dbReference>
<keyword evidence="6" id="KW-0496">Mitochondrion</keyword>
<dbReference type="InterPro" id="IPR039297">
    <property type="entry name" value="COX7a"/>
</dbReference>
<accession>A0A8H3YSW6</accession>
<comment type="subcellular location">
    <subcellularLocation>
        <location evidence="1">Membrane</location>
        <topology evidence="1">Single-pass membrane protein</topology>
    </subcellularLocation>
    <subcellularLocation>
        <location evidence="2">Mitochondrion inner membrane</location>
    </subcellularLocation>
</comment>
<dbReference type="AlphaFoldDB" id="A0A8H3YSW6"/>
<dbReference type="GO" id="GO:0032469">
    <property type="term" value="P:endoplasmic reticulum calcium ion homeostasis"/>
    <property type="evidence" value="ECO:0007669"/>
    <property type="project" value="InterPro"/>
</dbReference>
<organism evidence="10 11">
    <name type="scientific">Venturia inaequalis</name>
    <name type="common">Apple scab fungus</name>
    <dbReference type="NCBI Taxonomy" id="5025"/>
    <lineage>
        <taxon>Eukaryota</taxon>
        <taxon>Fungi</taxon>
        <taxon>Dikarya</taxon>
        <taxon>Ascomycota</taxon>
        <taxon>Pezizomycotina</taxon>
        <taxon>Dothideomycetes</taxon>
        <taxon>Pleosporomycetidae</taxon>
        <taxon>Venturiales</taxon>
        <taxon>Venturiaceae</taxon>
        <taxon>Venturia</taxon>
    </lineage>
</organism>
<protein>
    <recommendedName>
        <fullName evidence="12">DUF1682-domain-containing protein</fullName>
    </recommendedName>
</protein>
<dbReference type="PANTHER" id="PTHR12883">
    <property type="entry name" value="ADIPOCYTE-SPECIFIC PROTEIN 4-RELATED"/>
    <property type="match status" value="1"/>
</dbReference>
<evidence type="ECO:0000256" key="9">
    <source>
        <dbReference type="SAM" id="Phobius"/>
    </source>
</evidence>
<reference evidence="10 11" key="1">
    <citation type="submission" date="2019-11" db="EMBL/GenBank/DDBJ databases">
        <title>Venturia inaequalis Genome Resource.</title>
        <authorList>
            <person name="Lichtner F.J."/>
        </authorList>
    </citation>
    <scope>NUCLEOTIDE SEQUENCE [LARGE SCALE GENOMIC DNA]</scope>
    <source>
        <strain evidence="10">Bline_iso_100314</strain>
    </source>
</reference>
<keyword evidence="7 9" id="KW-0472">Membrane</keyword>
<evidence type="ECO:0000256" key="2">
    <source>
        <dbReference type="ARBA" id="ARBA00004273"/>
    </source>
</evidence>
<dbReference type="GO" id="GO:0005783">
    <property type="term" value="C:endoplasmic reticulum"/>
    <property type="evidence" value="ECO:0007669"/>
    <property type="project" value="InterPro"/>
</dbReference>
<keyword evidence="4" id="KW-0999">Mitochondrion inner membrane</keyword>
<proteinExistence type="predicted"/>
<evidence type="ECO:0000256" key="4">
    <source>
        <dbReference type="ARBA" id="ARBA00022792"/>
    </source>
</evidence>
<feature type="compositionally biased region" description="Basic and acidic residues" evidence="8">
    <location>
        <begin position="480"/>
        <end position="495"/>
    </location>
</feature>
<evidence type="ECO:0000313" key="10">
    <source>
        <dbReference type="EMBL" id="KAE9972460.1"/>
    </source>
</evidence>
<sequence>MAGFVFRENRVPHYQRMFQKHDGNRVFMKAPRSKLILYPYFFLMAGTLTSSMYMMGRLVLLNSRIMDFIQNILGGKPSPSPSPVPAGDDAGFADFAGIPDPSPAIASPSPITPIASIPAQTSLPALPYTKWYRVWERTTPADFKAEAMILPFLIAIILVHLWGTKTNKRKAKTWIAAHAPILEQEYATVGFGGRKAPSLDSVKGEGSVPEELMKENAPNEFVTYASGRQNVAFLDMKLSLIKRYNPLVVLGEYIVGFLFESSPAPEERIDYTAYTFDGREGLIVPGKKGEERKSTHNSAYDGFVWAVVNKDNMRRLRDDRYDVSLTTTKDHPKLPAWATVMSEANEITETLLTPDLIQAVHDAGDDAFEALIITDQPVDRPNKIDETIPKKRITLALRIPSDYTKILPIFQSYLRVPDVLVSHGRFRPEVMRKVRATRDEEIRKLKKVDEDEKAEERKLAQDKKKREDREAMLKSLSAIEQKKYLDKERDKEQKRQQKRRTMRA</sequence>
<keyword evidence="5 9" id="KW-1133">Transmembrane helix</keyword>
<feature type="transmembrane region" description="Helical" evidence="9">
    <location>
        <begin position="35"/>
        <end position="56"/>
    </location>
</feature>
<dbReference type="PANTHER" id="PTHR12883:SF0">
    <property type="entry name" value="PAT COMPLEX SUBUNIT CCDC47"/>
    <property type="match status" value="1"/>
</dbReference>